<dbReference type="AlphaFoldDB" id="S4XB92"/>
<dbReference type="EMBL" id="CP003696">
    <property type="protein sequence ID" value="AGP29734.1"/>
    <property type="molecule type" value="Genomic_DNA"/>
</dbReference>
<dbReference type="Proteomes" id="UP000014809">
    <property type="component" value="Chromosome"/>
</dbReference>
<keyword evidence="3" id="KW-1185">Reference proteome</keyword>
<dbReference type="STRING" id="1200352.A606_00395"/>
<evidence type="ECO:0000313" key="3">
    <source>
        <dbReference type="Proteomes" id="UP000014809"/>
    </source>
</evidence>
<evidence type="ECO:0000256" key="1">
    <source>
        <dbReference type="SAM" id="Phobius"/>
    </source>
</evidence>
<dbReference type="RefSeq" id="WP_020440099.1">
    <property type="nucleotide sequence ID" value="NC_021663.1"/>
</dbReference>
<reference evidence="2 3" key="1">
    <citation type="submission" date="2012-06" db="EMBL/GenBank/DDBJ databases">
        <title>Complete genome sequence of Corynebacterium terpenotabidum Y-11 (=DSM 44721).</title>
        <authorList>
            <person name="Ruckert C."/>
            <person name="Albersmeier A."/>
            <person name="Al-Dilaimi A."/>
            <person name="Szczepanowski R."/>
            <person name="Kalinowski J."/>
        </authorList>
    </citation>
    <scope>NUCLEOTIDE SEQUENCE [LARGE SCALE GENOMIC DNA]</scope>
    <source>
        <strain evidence="2 3">Y-11</strain>
    </source>
</reference>
<keyword evidence="1" id="KW-1133">Transmembrane helix</keyword>
<dbReference type="OrthoDB" id="5243687at2"/>
<keyword evidence="1" id="KW-0472">Membrane</keyword>
<proteinExistence type="predicted"/>
<evidence type="ECO:0000313" key="2">
    <source>
        <dbReference type="EMBL" id="AGP29734.1"/>
    </source>
</evidence>
<organism evidence="2 3">
    <name type="scientific">Corynebacterium terpenotabidum Y-11</name>
    <dbReference type="NCBI Taxonomy" id="1200352"/>
    <lineage>
        <taxon>Bacteria</taxon>
        <taxon>Bacillati</taxon>
        <taxon>Actinomycetota</taxon>
        <taxon>Actinomycetes</taxon>
        <taxon>Mycobacteriales</taxon>
        <taxon>Corynebacteriaceae</taxon>
        <taxon>Corynebacterium</taxon>
    </lineage>
</organism>
<protein>
    <submittedName>
        <fullName evidence="2">Uncharacterized protein</fullName>
    </submittedName>
</protein>
<keyword evidence="1" id="KW-0812">Transmembrane</keyword>
<dbReference type="KEGG" id="cter:A606_00395"/>
<accession>S4XB92</accession>
<sequence length="64" mass="6404">MTGDKTYAELEMDDPLRTTALNGAAVRTSLMTSTLAFGVAALATGAGVAGIFGGAALAMGGRRR</sequence>
<feature type="transmembrane region" description="Helical" evidence="1">
    <location>
        <begin position="35"/>
        <end position="58"/>
    </location>
</feature>
<dbReference type="PATRIC" id="fig|1200352.3.peg.73"/>
<gene>
    <name evidence="2" type="ORF">A606_00395</name>
</gene>
<dbReference type="HOGENOM" id="CLU_2860139_0_0_11"/>
<name>S4XB92_9CORY</name>